<organism evidence="2 3">
    <name type="scientific">Corynebacterium aurimucosum</name>
    <dbReference type="NCBI Taxonomy" id="169292"/>
    <lineage>
        <taxon>Bacteria</taxon>
        <taxon>Bacillati</taxon>
        <taxon>Actinomycetota</taxon>
        <taxon>Actinomycetes</taxon>
        <taxon>Mycobacteriales</taxon>
        <taxon>Corynebacteriaceae</taxon>
        <taxon>Corynebacterium</taxon>
    </lineage>
</organism>
<dbReference type="Proteomes" id="UP000320648">
    <property type="component" value="Unassembled WGS sequence"/>
</dbReference>
<feature type="region of interest" description="Disordered" evidence="1">
    <location>
        <begin position="1"/>
        <end position="27"/>
    </location>
</feature>
<evidence type="ECO:0000313" key="2">
    <source>
        <dbReference type="EMBL" id="TVU83316.1"/>
    </source>
</evidence>
<comment type="caution">
    <text evidence="2">The sequence shown here is derived from an EMBL/GenBank/DDBJ whole genome shotgun (WGS) entry which is preliminary data.</text>
</comment>
<feature type="compositionally biased region" description="Polar residues" evidence="1">
    <location>
        <begin position="1"/>
        <end position="14"/>
    </location>
</feature>
<name>A0A558IPN2_9CORY</name>
<gene>
    <name evidence="2" type="ORF">FQN05_07460</name>
</gene>
<dbReference type="EMBL" id="VMTX01000009">
    <property type="protein sequence ID" value="TVU83316.1"/>
    <property type="molecule type" value="Genomic_DNA"/>
</dbReference>
<dbReference type="AlphaFoldDB" id="A0A558IPN2"/>
<dbReference type="RefSeq" id="WP_158381669.1">
    <property type="nucleotide sequence ID" value="NZ_VMTX01000009.1"/>
</dbReference>
<evidence type="ECO:0000313" key="3">
    <source>
        <dbReference type="Proteomes" id="UP000320648"/>
    </source>
</evidence>
<evidence type="ECO:0000256" key="1">
    <source>
        <dbReference type="SAM" id="MobiDB-lite"/>
    </source>
</evidence>
<reference evidence="2 3" key="1">
    <citation type="submission" date="2019-07" db="EMBL/GenBank/DDBJ databases">
        <title>Draft genome of C. aurimucosum strain 15-4290.</title>
        <authorList>
            <person name="Pacheco L.G.C."/>
            <person name="Aguiar E.R.G.R."/>
            <person name="Navas J."/>
            <person name="Santos C.S."/>
            <person name="Rocha D.J.P.G."/>
        </authorList>
    </citation>
    <scope>NUCLEOTIDE SEQUENCE [LARGE SCALE GENOMIC DNA]</scope>
    <source>
        <strain evidence="2 3">15-4290</strain>
    </source>
</reference>
<sequence>MTITPNDLSASHQAQEPIAKETGDKPSKFVEATKKIKAERRSQEVKSIIYETSRDADGRRLLVDRHSLPLPASACVHVDVEPDGTGIVSVRIPAARVQVIPAGKKVTNRRAKRSAKKEDK</sequence>
<proteinExistence type="predicted"/>
<accession>A0A558IPN2</accession>
<feature type="compositionally biased region" description="Basic and acidic residues" evidence="1">
    <location>
        <begin position="18"/>
        <end position="27"/>
    </location>
</feature>
<protein>
    <submittedName>
        <fullName evidence="2">Uncharacterized protein</fullName>
    </submittedName>
</protein>